<feature type="transmembrane region" description="Helical" evidence="5">
    <location>
        <begin position="292"/>
        <end position="312"/>
    </location>
</feature>
<feature type="transmembrane region" description="Helical" evidence="5">
    <location>
        <begin position="160"/>
        <end position="179"/>
    </location>
</feature>
<gene>
    <name evidence="7" type="primary">nuoN</name>
    <name evidence="7" type="ORF">D1868_08840</name>
</gene>
<feature type="domain" description="NADH:quinone oxidoreductase/Mrp antiporter transmembrane" evidence="6">
    <location>
        <begin position="124"/>
        <end position="409"/>
    </location>
</feature>
<keyword evidence="7" id="KW-0560">Oxidoreductase</keyword>
<dbReference type="RefSeq" id="WP_156007521.1">
    <property type="nucleotide sequence ID" value="NZ_CP045483.1"/>
</dbReference>
<dbReference type="AlphaFoldDB" id="A0A650CQZ9"/>
<dbReference type="InterPro" id="IPR001750">
    <property type="entry name" value="ND/Mrp_TM"/>
</dbReference>
<dbReference type="GeneID" id="42799172"/>
<dbReference type="InterPro" id="IPR003918">
    <property type="entry name" value="NADH_UbQ_OxRdtase"/>
</dbReference>
<feature type="transmembrane region" description="Helical" evidence="5">
    <location>
        <begin position="318"/>
        <end position="345"/>
    </location>
</feature>
<evidence type="ECO:0000256" key="4">
    <source>
        <dbReference type="ARBA" id="ARBA00023136"/>
    </source>
</evidence>
<evidence type="ECO:0000313" key="8">
    <source>
        <dbReference type="Proteomes" id="UP000423396"/>
    </source>
</evidence>
<evidence type="ECO:0000256" key="5">
    <source>
        <dbReference type="SAM" id="Phobius"/>
    </source>
</evidence>
<keyword evidence="8" id="KW-1185">Reference proteome</keyword>
<name>A0A650CQZ9_9CREN</name>
<dbReference type="OrthoDB" id="29144at2157"/>
<dbReference type="EC" id="1.6.5.11" evidence="7"/>
<feature type="transmembrane region" description="Helical" evidence="5">
    <location>
        <begin position="441"/>
        <end position="463"/>
    </location>
</feature>
<sequence length="464" mass="50459">MQFSLYLPLVIPSLIMVASSIIVLFLDNGEEKGFLRSVYLTFVTLLVSLLVFLASFLLKYYNYSLFSNSVYLTPFGYFIVIASILASLIVIGGGITELKNWDNRSSFLSLVTLTNLGIVYLAFAYNVLTIFASWGIASAATYVIAMLKKDYNSTEAGIKYLVMGLLSSSLMIAGLAFYVLGINNLSLDASISYPTLTILGILFFSVAFLFKIGAFPFQGWLPDVYSMADRVSVAFVSSVGKIVGIAPLVVILYYIQPMSYPVSLVVFVMFTIIAVANLVFGNVSAFSRRDFAAMLSYSSIAQVGFMLIPIAMFPYDEIVGLAGLMIYLVAYSIAQAGLFLALSHVEKISGSSTYEGFRGVAAVDKALAFAVSILLLSLLGLPPIIGFWAKLFVLESSFSQPWLTLIGFLNSAIAAGYYIPPIREMFREGNFQRVSSPERSSALVASILSIIVGILAPLIFGVLI</sequence>
<evidence type="ECO:0000256" key="2">
    <source>
        <dbReference type="ARBA" id="ARBA00022692"/>
    </source>
</evidence>
<evidence type="ECO:0000313" key="7">
    <source>
        <dbReference type="EMBL" id="QGR20082.1"/>
    </source>
</evidence>
<feature type="transmembrane region" description="Helical" evidence="5">
    <location>
        <begin position="231"/>
        <end position="255"/>
    </location>
</feature>
<organism evidence="7 8">
    <name type="scientific">Stygiolobus azoricus</name>
    <dbReference type="NCBI Taxonomy" id="41675"/>
    <lineage>
        <taxon>Archaea</taxon>
        <taxon>Thermoproteota</taxon>
        <taxon>Thermoprotei</taxon>
        <taxon>Sulfolobales</taxon>
        <taxon>Sulfolobaceae</taxon>
        <taxon>Stygiolobus</taxon>
    </lineage>
</organism>
<evidence type="ECO:0000259" key="6">
    <source>
        <dbReference type="Pfam" id="PF00361"/>
    </source>
</evidence>
<keyword evidence="3 5" id="KW-1133">Transmembrane helix</keyword>
<feature type="transmembrane region" description="Helical" evidence="5">
    <location>
        <begin position="401"/>
        <end position="420"/>
    </location>
</feature>
<feature type="transmembrane region" description="Helical" evidence="5">
    <location>
        <begin position="366"/>
        <end position="389"/>
    </location>
</feature>
<keyword evidence="4 5" id="KW-0472">Membrane</keyword>
<feature type="transmembrane region" description="Helical" evidence="5">
    <location>
        <begin position="261"/>
        <end position="280"/>
    </location>
</feature>
<reference evidence="7 8" key="1">
    <citation type="submission" date="2019-10" db="EMBL/GenBank/DDBJ databases">
        <title>Genome Sequences from Six Type Strain Members of the Archaeal Family Sulfolobaceae: Acidianus ambivalens, Acidianus infernus, Metallosphaera prunae, Stygiolobus azoricus, Sulfolobus metallicus, and Sulfurisphaera ohwakuensis.</title>
        <authorList>
            <person name="Counts J.A."/>
            <person name="Kelly R.M."/>
        </authorList>
    </citation>
    <scope>NUCLEOTIDE SEQUENCE [LARGE SCALE GENOMIC DNA]</scope>
    <source>
        <strain evidence="7 8">FC6</strain>
    </source>
</reference>
<accession>A0A650CQZ9</accession>
<dbReference type="KEGG" id="sazo:D1868_08840"/>
<proteinExistence type="predicted"/>
<comment type="subcellular location">
    <subcellularLocation>
        <location evidence="1">Membrane</location>
        <topology evidence="1">Multi-pass membrane protein</topology>
    </subcellularLocation>
</comment>
<feature type="transmembrane region" description="Helical" evidence="5">
    <location>
        <begin position="191"/>
        <end position="210"/>
    </location>
</feature>
<dbReference type="GO" id="GO:0016020">
    <property type="term" value="C:membrane"/>
    <property type="evidence" value="ECO:0007669"/>
    <property type="project" value="UniProtKB-SubCell"/>
</dbReference>
<feature type="transmembrane region" description="Helical" evidence="5">
    <location>
        <begin position="38"/>
        <end position="63"/>
    </location>
</feature>
<evidence type="ECO:0000256" key="1">
    <source>
        <dbReference type="ARBA" id="ARBA00004141"/>
    </source>
</evidence>
<evidence type="ECO:0000256" key="3">
    <source>
        <dbReference type="ARBA" id="ARBA00022989"/>
    </source>
</evidence>
<dbReference type="GO" id="GO:0042773">
    <property type="term" value="P:ATP synthesis coupled electron transport"/>
    <property type="evidence" value="ECO:0007669"/>
    <property type="project" value="InterPro"/>
</dbReference>
<dbReference type="NCBIfam" id="NF004445">
    <property type="entry name" value="PRK05777.2-3"/>
    <property type="match status" value="1"/>
</dbReference>
<feature type="transmembrane region" description="Helical" evidence="5">
    <location>
        <begin position="131"/>
        <end position="148"/>
    </location>
</feature>
<keyword evidence="2 5" id="KW-0812">Transmembrane</keyword>
<dbReference type="Proteomes" id="UP000423396">
    <property type="component" value="Chromosome"/>
</dbReference>
<dbReference type="PRINTS" id="PR01437">
    <property type="entry name" value="NUOXDRDTASE4"/>
</dbReference>
<feature type="transmembrane region" description="Helical" evidence="5">
    <location>
        <begin position="107"/>
        <end position="125"/>
    </location>
</feature>
<dbReference type="PANTHER" id="PTHR22773">
    <property type="entry name" value="NADH DEHYDROGENASE"/>
    <property type="match status" value="1"/>
</dbReference>
<dbReference type="GO" id="GO:0008137">
    <property type="term" value="F:NADH dehydrogenase (ubiquinone) activity"/>
    <property type="evidence" value="ECO:0007669"/>
    <property type="project" value="InterPro"/>
</dbReference>
<feature type="transmembrane region" description="Helical" evidence="5">
    <location>
        <begin position="75"/>
        <end position="95"/>
    </location>
</feature>
<feature type="transmembrane region" description="Helical" evidence="5">
    <location>
        <begin position="6"/>
        <end position="26"/>
    </location>
</feature>
<protein>
    <submittedName>
        <fullName evidence="7">NADH-quinone oxidoreductase subunit NuoN</fullName>
        <ecNumber evidence="7">1.6.5.11</ecNumber>
    </submittedName>
</protein>
<dbReference type="EMBL" id="CP045483">
    <property type="protein sequence ID" value="QGR20082.1"/>
    <property type="molecule type" value="Genomic_DNA"/>
</dbReference>
<dbReference type="Pfam" id="PF00361">
    <property type="entry name" value="Proton_antipo_M"/>
    <property type="match status" value="1"/>
</dbReference>
<dbReference type="GO" id="GO:0016491">
    <property type="term" value="F:oxidoreductase activity"/>
    <property type="evidence" value="ECO:0007669"/>
    <property type="project" value="UniProtKB-KW"/>
</dbReference>